<gene>
    <name evidence="1" type="ORF">AVEN_222037_1</name>
</gene>
<name>A0A4Y2JTM7_ARAVE</name>
<evidence type="ECO:0000313" key="1">
    <source>
        <dbReference type="EMBL" id="GBM92839.1"/>
    </source>
</evidence>
<protein>
    <submittedName>
        <fullName evidence="1">Uncharacterized protein</fullName>
    </submittedName>
</protein>
<keyword evidence="2" id="KW-1185">Reference proteome</keyword>
<organism evidence="1 2">
    <name type="scientific">Araneus ventricosus</name>
    <name type="common">Orbweaver spider</name>
    <name type="synonym">Epeira ventricosa</name>
    <dbReference type="NCBI Taxonomy" id="182803"/>
    <lineage>
        <taxon>Eukaryota</taxon>
        <taxon>Metazoa</taxon>
        <taxon>Ecdysozoa</taxon>
        <taxon>Arthropoda</taxon>
        <taxon>Chelicerata</taxon>
        <taxon>Arachnida</taxon>
        <taxon>Araneae</taxon>
        <taxon>Araneomorphae</taxon>
        <taxon>Entelegynae</taxon>
        <taxon>Araneoidea</taxon>
        <taxon>Araneidae</taxon>
        <taxon>Araneus</taxon>
    </lineage>
</organism>
<dbReference type="EMBL" id="BGPR01003823">
    <property type="protein sequence ID" value="GBM92839.1"/>
    <property type="molecule type" value="Genomic_DNA"/>
</dbReference>
<comment type="caution">
    <text evidence="1">The sequence shown here is derived from an EMBL/GenBank/DDBJ whole genome shotgun (WGS) entry which is preliminary data.</text>
</comment>
<proteinExistence type="predicted"/>
<evidence type="ECO:0000313" key="2">
    <source>
        <dbReference type="Proteomes" id="UP000499080"/>
    </source>
</evidence>
<reference evidence="1 2" key="1">
    <citation type="journal article" date="2019" name="Sci. Rep.">
        <title>Orb-weaving spider Araneus ventricosus genome elucidates the spidroin gene catalogue.</title>
        <authorList>
            <person name="Kono N."/>
            <person name="Nakamura H."/>
            <person name="Ohtoshi R."/>
            <person name="Moran D.A.P."/>
            <person name="Shinohara A."/>
            <person name="Yoshida Y."/>
            <person name="Fujiwara M."/>
            <person name="Mori M."/>
            <person name="Tomita M."/>
            <person name="Arakawa K."/>
        </authorList>
    </citation>
    <scope>NUCLEOTIDE SEQUENCE [LARGE SCALE GENOMIC DNA]</scope>
</reference>
<dbReference type="AlphaFoldDB" id="A0A4Y2JTM7"/>
<accession>A0A4Y2JTM7</accession>
<sequence length="110" mass="12412">MNVVHLNAEIPGLKLPKPKFDCIIRRLYNCEPNGNFSRAVRRNFHDESTADLGKGTNPPRTIKHRLPVSSEGGWGIFGSTLQCALVYRFDLPGSGEVREERRTTIEHVPK</sequence>
<dbReference type="Proteomes" id="UP000499080">
    <property type="component" value="Unassembled WGS sequence"/>
</dbReference>